<evidence type="ECO:0000256" key="2">
    <source>
        <dbReference type="ARBA" id="ARBA00022475"/>
    </source>
</evidence>
<evidence type="ECO:0000256" key="11">
    <source>
        <dbReference type="ARBA" id="ARBA00023286"/>
    </source>
</evidence>
<feature type="compositionally biased region" description="Low complexity" evidence="14">
    <location>
        <begin position="433"/>
        <end position="451"/>
    </location>
</feature>
<evidence type="ECO:0000313" key="17">
    <source>
        <dbReference type="EMBL" id="CAL1587087.1"/>
    </source>
</evidence>
<dbReference type="Pfam" id="PF00060">
    <property type="entry name" value="Lig_chan"/>
    <property type="match status" value="1"/>
</dbReference>
<dbReference type="AlphaFoldDB" id="A0AAV2KB46"/>
<evidence type="ECO:0000256" key="8">
    <source>
        <dbReference type="ARBA" id="ARBA00023170"/>
    </source>
</evidence>
<dbReference type="GO" id="GO:0045211">
    <property type="term" value="C:postsynaptic membrane"/>
    <property type="evidence" value="ECO:0007669"/>
    <property type="project" value="UniProtKB-SubCell"/>
</dbReference>
<keyword evidence="9" id="KW-0325">Glycoprotein</keyword>
<keyword evidence="10" id="KW-0628">Postsynaptic cell membrane</keyword>
<dbReference type="EMBL" id="OZ035839">
    <property type="protein sequence ID" value="CAL1587087.1"/>
    <property type="molecule type" value="Genomic_DNA"/>
</dbReference>
<keyword evidence="5" id="KW-0770">Synapse</keyword>
<evidence type="ECO:0000259" key="16">
    <source>
        <dbReference type="SMART" id="SM00079"/>
    </source>
</evidence>
<keyword evidence="3 15" id="KW-0812">Transmembrane</keyword>
<dbReference type="PANTHER" id="PTHR18966">
    <property type="entry name" value="IONOTROPIC GLUTAMATE RECEPTOR"/>
    <property type="match status" value="1"/>
</dbReference>
<dbReference type="GO" id="GO:0015276">
    <property type="term" value="F:ligand-gated monoatomic ion channel activity"/>
    <property type="evidence" value="ECO:0007669"/>
    <property type="project" value="InterPro"/>
</dbReference>
<organism evidence="17 18">
    <name type="scientific">Knipowitschia caucasica</name>
    <name type="common">Caucasian dwarf goby</name>
    <name type="synonym">Pomatoschistus caucasicus</name>
    <dbReference type="NCBI Taxonomy" id="637954"/>
    <lineage>
        <taxon>Eukaryota</taxon>
        <taxon>Metazoa</taxon>
        <taxon>Chordata</taxon>
        <taxon>Craniata</taxon>
        <taxon>Vertebrata</taxon>
        <taxon>Euteleostomi</taxon>
        <taxon>Actinopterygii</taxon>
        <taxon>Neopterygii</taxon>
        <taxon>Teleostei</taxon>
        <taxon>Neoteleostei</taxon>
        <taxon>Acanthomorphata</taxon>
        <taxon>Gobiaria</taxon>
        <taxon>Gobiiformes</taxon>
        <taxon>Gobioidei</taxon>
        <taxon>Gobiidae</taxon>
        <taxon>Gobiinae</taxon>
        <taxon>Knipowitschia</taxon>
    </lineage>
</organism>
<evidence type="ECO:0000256" key="13">
    <source>
        <dbReference type="ARBA" id="ARBA00034104"/>
    </source>
</evidence>
<evidence type="ECO:0000256" key="1">
    <source>
        <dbReference type="ARBA" id="ARBA00022448"/>
    </source>
</evidence>
<dbReference type="Gene3D" id="3.40.190.10">
    <property type="entry name" value="Periplasmic binding protein-like II"/>
    <property type="match status" value="1"/>
</dbReference>
<evidence type="ECO:0000256" key="9">
    <source>
        <dbReference type="ARBA" id="ARBA00023180"/>
    </source>
</evidence>
<evidence type="ECO:0000256" key="7">
    <source>
        <dbReference type="ARBA" id="ARBA00023136"/>
    </source>
</evidence>
<name>A0AAV2KB46_KNICA</name>
<evidence type="ECO:0000313" key="18">
    <source>
        <dbReference type="Proteomes" id="UP001497482"/>
    </source>
</evidence>
<evidence type="ECO:0000256" key="15">
    <source>
        <dbReference type="SAM" id="Phobius"/>
    </source>
</evidence>
<accession>A0AAV2KB46</accession>
<dbReference type="Proteomes" id="UP001497482">
    <property type="component" value="Chromosome 17"/>
</dbReference>
<reference evidence="17 18" key="1">
    <citation type="submission" date="2024-04" db="EMBL/GenBank/DDBJ databases">
        <authorList>
            <person name="Waldvogel A.-M."/>
            <person name="Schoenle A."/>
        </authorList>
    </citation>
    <scope>NUCLEOTIDE SEQUENCE [LARGE SCALE GENOMIC DNA]</scope>
</reference>
<comment type="subcellular location">
    <subcellularLocation>
        <location evidence="13">Postsynaptic cell membrane</location>
        <topology evidence="13">Multi-pass membrane protein</topology>
    </subcellularLocation>
</comment>
<evidence type="ECO:0000256" key="12">
    <source>
        <dbReference type="ARBA" id="ARBA00023303"/>
    </source>
</evidence>
<keyword evidence="11" id="KW-1071">Ligand-gated ion channel</keyword>
<dbReference type="SMART" id="SM00079">
    <property type="entry name" value="PBPe"/>
    <property type="match status" value="1"/>
</dbReference>
<evidence type="ECO:0000256" key="5">
    <source>
        <dbReference type="ARBA" id="ARBA00023018"/>
    </source>
</evidence>
<evidence type="ECO:0000256" key="14">
    <source>
        <dbReference type="SAM" id="MobiDB-lite"/>
    </source>
</evidence>
<keyword evidence="1" id="KW-0813">Transport</keyword>
<keyword evidence="2" id="KW-1003">Cell membrane</keyword>
<feature type="domain" description="Ionotropic glutamate receptor C-terminal" evidence="16">
    <location>
        <begin position="46"/>
        <end position="391"/>
    </location>
</feature>
<feature type="region of interest" description="Disordered" evidence="14">
    <location>
        <begin position="202"/>
        <end position="375"/>
    </location>
</feature>
<keyword evidence="7 15" id="KW-0472">Membrane</keyword>
<dbReference type="InterPro" id="IPR015683">
    <property type="entry name" value="Ionotropic_Glu_rcpt"/>
</dbReference>
<gene>
    <name evidence="17" type="ORF">KC01_LOCUS17058</name>
</gene>
<keyword evidence="4 15" id="KW-1133">Transmembrane helix</keyword>
<evidence type="ECO:0000256" key="4">
    <source>
        <dbReference type="ARBA" id="ARBA00022989"/>
    </source>
</evidence>
<dbReference type="SUPFAM" id="SSF53850">
    <property type="entry name" value="Periplasmic binding protein-like II"/>
    <property type="match status" value="1"/>
</dbReference>
<protein>
    <recommendedName>
        <fullName evidence="16">Ionotropic glutamate receptor C-terminal domain-containing protein</fullName>
    </recommendedName>
</protein>
<feature type="compositionally biased region" description="Low complexity" evidence="14">
    <location>
        <begin position="348"/>
        <end position="375"/>
    </location>
</feature>
<dbReference type="FunFam" id="1.10.287.70:FF:000010">
    <property type="entry name" value="Putative glutamate receptor ionotropic kainate 1"/>
    <property type="match status" value="1"/>
</dbReference>
<keyword evidence="8" id="KW-0675">Receptor</keyword>
<dbReference type="InterPro" id="IPR001320">
    <property type="entry name" value="Iontro_rcpt_C"/>
</dbReference>
<keyword evidence="12" id="KW-0407">Ion channel</keyword>
<feature type="region of interest" description="Disordered" evidence="14">
    <location>
        <begin position="406"/>
        <end position="458"/>
    </location>
</feature>
<evidence type="ECO:0000256" key="10">
    <source>
        <dbReference type="ARBA" id="ARBA00023257"/>
    </source>
</evidence>
<feature type="compositionally biased region" description="Basic and acidic residues" evidence="14">
    <location>
        <begin position="287"/>
        <end position="296"/>
    </location>
</feature>
<proteinExistence type="predicted"/>
<feature type="transmembrane region" description="Helical" evidence="15">
    <location>
        <begin position="72"/>
        <end position="94"/>
    </location>
</feature>
<evidence type="ECO:0000256" key="6">
    <source>
        <dbReference type="ARBA" id="ARBA00023065"/>
    </source>
</evidence>
<feature type="compositionally biased region" description="Basic and acidic residues" evidence="14">
    <location>
        <begin position="323"/>
        <end position="335"/>
    </location>
</feature>
<keyword evidence="6" id="KW-0406">Ion transport</keyword>
<sequence>MGYGKRTNTQTPFVWKFSPYEWYNPHPCNPDSDVVENNFTLLNSFWFGVGALMRQGSELMPKALSTRIVGGIWWFFTLIIISSYTANLAAFLTVERMESPIDSADDLAKQTKIPYGVVEDGATMTFFKKTKISTYDKMWEFMNSRRASVLVQDVEQGIQRVLTSDYAFLTESTTIEFVTQRNCNLTQIGGLIDSKAYGVGTPMDSLPVSEPAPRAAPHSDPRDVSTPPAFLCDRESDPQRRPRVCRPARDTGSLRPEDPTRAAPCSRPARHPRSTRLAQSRSPRLSEIPRDSRAELLELAPARRQRPASRPTSACPSIVRPARAHERCPDSRVSREPLSPLSPPSTLSPPLSSSIPTCTSPLSPHHLSSPSLPSPHLADITPSPLPLLSPPTCFVSLLPPIPLLHRSSTPPKASEKNPLCRDPFAIHQELTPRLEPSSASLSSPPTRLPSTGFPPIAP</sequence>
<dbReference type="FunFam" id="3.40.190.10:FF:000240">
    <property type="entry name" value="Glutamate receptor ionotropic, kainate 2"/>
    <property type="match status" value="1"/>
</dbReference>
<keyword evidence="18" id="KW-1185">Reference proteome</keyword>
<evidence type="ECO:0000256" key="3">
    <source>
        <dbReference type="ARBA" id="ARBA00022692"/>
    </source>
</evidence>